<evidence type="ECO:0000256" key="1">
    <source>
        <dbReference type="SAM" id="MobiDB-lite"/>
    </source>
</evidence>
<dbReference type="OrthoDB" id="5232600at2759"/>
<gene>
    <name evidence="3" type="primary">20342957</name>
    <name evidence="2" type="ORF">GGTG_02499</name>
</gene>
<evidence type="ECO:0000313" key="2">
    <source>
        <dbReference type="EMBL" id="EJT82526.1"/>
    </source>
</evidence>
<dbReference type="eggNOG" id="ENOG502T592">
    <property type="taxonomic scope" value="Eukaryota"/>
</dbReference>
<feature type="region of interest" description="Disordered" evidence="1">
    <location>
        <begin position="375"/>
        <end position="411"/>
    </location>
</feature>
<dbReference type="GeneID" id="20342957"/>
<dbReference type="Proteomes" id="UP000006039">
    <property type="component" value="Unassembled WGS sequence"/>
</dbReference>
<feature type="compositionally biased region" description="Low complexity" evidence="1">
    <location>
        <begin position="326"/>
        <end position="338"/>
    </location>
</feature>
<name>J3NMJ3_GAET3</name>
<proteinExistence type="predicted"/>
<feature type="region of interest" description="Disordered" evidence="1">
    <location>
        <begin position="447"/>
        <end position="507"/>
    </location>
</feature>
<dbReference type="HOGENOM" id="CLU_507216_0_0_1"/>
<dbReference type="EMBL" id="GL385395">
    <property type="protein sequence ID" value="EJT82526.1"/>
    <property type="molecule type" value="Genomic_DNA"/>
</dbReference>
<reference evidence="2" key="3">
    <citation type="submission" date="2010-09" db="EMBL/GenBank/DDBJ databases">
        <title>Annotation of Gaeumannomyces graminis var. tritici R3-111a-1.</title>
        <authorList>
            <consortium name="The Broad Institute Genome Sequencing Platform"/>
            <person name="Ma L.-J."/>
            <person name="Dead R."/>
            <person name="Young S.K."/>
            <person name="Zeng Q."/>
            <person name="Gargeya S."/>
            <person name="Fitzgerald M."/>
            <person name="Haas B."/>
            <person name="Abouelleil A."/>
            <person name="Alvarado L."/>
            <person name="Arachchi H.M."/>
            <person name="Berlin A."/>
            <person name="Brown A."/>
            <person name="Chapman S.B."/>
            <person name="Chen Z."/>
            <person name="Dunbar C."/>
            <person name="Freedman E."/>
            <person name="Gearin G."/>
            <person name="Gellesch M."/>
            <person name="Goldberg J."/>
            <person name="Griggs A."/>
            <person name="Gujja S."/>
            <person name="Heiman D."/>
            <person name="Howarth C."/>
            <person name="Larson L."/>
            <person name="Lui A."/>
            <person name="MacDonald P.J.P."/>
            <person name="Mehta T."/>
            <person name="Montmayeur A."/>
            <person name="Murphy C."/>
            <person name="Neiman D."/>
            <person name="Pearson M."/>
            <person name="Priest M."/>
            <person name="Roberts A."/>
            <person name="Saif S."/>
            <person name="Shea T."/>
            <person name="Shenoy N."/>
            <person name="Sisk P."/>
            <person name="Stolte C."/>
            <person name="Sykes S."/>
            <person name="Yandava C."/>
            <person name="Wortman J."/>
            <person name="Nusbaum C."/>
            <person name="Birren B."/>
        </authorList>
    </citation>
    <scope>NUCLEOTIDE SEQUENCE</scope>
    <source>
        <strain evidence="2">R3-111a-1</strain>
    </source>
</reference>
<feature type="compositionally biased region" description="Low complexity" evidence="1">
    <location>
        <begin position="256"/>
        <end position="270"/>
    </location>
</feature>
<organism evidence="2">
    <name type="scientific">Gaeumannomyces tritici (strain R3-111a-1)</name>
    <name type="common">Wheat and barley take-all root rot fungus</name>
    <name type="synonym">Gaeumannomyces graminis var. tritici</name>
    <dbReference type="NCBI Taxonomy" id="644352"/>
    <lineage>
        <taxon>Eukaryota</taxon>
        <taxon>Fungi</taxon>
        <taxon>Dikarya</taxon>
        <taxon>Ascomycota</taxon>
        <taxon>Pezizomycotina</taxon>
        <taxon>Sordariomycetes</taxon>
        <taxon>Sordariomycetidae</taxon>
        <taxon>Magnaporthales</taxon>
        <taxon>Magnaporthaceae</taxon>
        <taxon>Gaeumannomyces</taxon>
    </lineage>
</organism>
<feature type="compositionally biased region" description="Basic and acidic residues" evidence="1">
    <location>
        <begin position="153"/>
        <end position="172"/>
    </location>
</feature>
<reference evidence="3" key="4">
    <citation type="journal article" date="2015" name="G3 (Bethesda)">
        <title>Genome sequences of three phytopathogenic species of the Magnaporthaceae family of fungi.</title>
        <authorList>
            <person name="Okagaki L.H."/>
            <person name="Nunes C.C."/>
            <person name="Sailsbery J."/>
            <person name="Clay B."/>
            <person name="Brown D."/>
            <person name="John T."/>
            <person name="Oh Y."/>
            <person name="Young N."/>
            <person name="Fitzgerald M."/>
            <person name="Haas B.J."/>
            <person name="Zeng Q."/>
            <person name="Young S."/>
            <person name="Adiconis X."/>
            <person name="Fan L."/>
            <person name="Levin J.Z."/>
            <person name="Mitchell T.K."/>
            <person name="Okubara P.A."/>
            <person name="Farman M.L."/>
            <person name="Kohn L.M."/>
            <person name="Birren B."/>
            <person name="Ma L.-J."/>
            <person name="Dean R.A."/>
        </authorList>
    </citation>
    <scope>NUCLEOTIDE SEQUENCE</scope>
    <source>
        <strain evidence="3">R3-111a-1</strain>
    </source>
</reference>
<feature type="region of interest" description="Disordered" evidence="1">
    <location>
        <begin position="81"/>
        <end position="352"/>
    </location>
</feature>
<feature type="compositionally biased region" description="Basic and acidic residues" evidence="1">
    <location>
        <begin position="297"/>
        <end position="314"/>
    </location>
</feature>
<dbReference type="AlphaFoldDB" id="J3NMJ3"/>
<reference evidence="2" key="2">
    <citation type="submission" date="2010-07" db="EMBL/GenBank/DDBJ databases">
        <authorList>
            <consortium name="The Broad Institute Genome Sequencing Platform"/>
            <consortium name="Broad Institute Genome Sequencing Center for Infectious Disease"/>
            <person name="Ma L.-J."/>
            <person name="Dead R."/>
            <person name="Young S."/>
            <person name="Zeng Q."/>
            <person name="Koehrsen M."/>
            <person name="Alvarado L."/>
            <person name="Berlin A."/>
            <person name="Chapman S.B."/>
            <person name="Chen Z."/>
            <person name="Freedman E."/>
            <person name="Gellesch M."/>
            <person name="Goldberg J."/>
            <person name="Griggs A."/>
            <person name="Gujja S."/>
            <person name="Heilman E.R."/>
            <person name="Heiman D."/>
            <person name="Hepburn T."/>
            <person name="Howarth C."/>
            <person name="Jen D."/>
            <person name="Larson L."/>
            <person name="Mehta T."/>
            <person name="Neiman D."/>
            <person name="Pearson M."/>
            <person name="Roberts A."/>
            <person name="Saif S."/>
            <person name="Shea T."/>
            <person name="Shenoy N."/>
            <person name="Sisk P."/>
            <person name="Stolte C."/>
            <person name="Sykes S."/>
            <person name="Walk T."/>
            <person name="White J."/>
            <person name="Yandava C."/>
            <person name="Haas B."/>
            <person name="Nusbaum C."/>
            <person name="Birren B."/>
        </authorList>
    </citation>
    <scope>NUCLEOTIDE SEQUENCE</scope>
    <source>
        <strain evidence="2">R3-111a-1</strain>
    </source>
</reference>
<dbReference type="VEuPathDB" id="FungiDB:GGTG_02499"/>
<dbReference type="RefSeq" id="XP_009218535.1">
    <property type="nucleotide sequence ID" value="XM_009220271.1"/>
</dbReference>
<sequence>MAYQPAPIDNPWHPQWDPRYLPCLTRPDPRYYRYVPDLSCYFVVAHHQSPDWQPGEGHPSSIRWLRNAAPELVSADGRLATPADDVTRGQPTSTAEASAIFGPPHPPREHRRANVPTCPPPGPPLARSGVDMPETRGRPLSREGVKQPTDWAEPDRSREYWTENAVEDERKATSYADQTHRTVHHNTHENSDQKVATEQAGPHDNDWYDGLSYALPKNSQAKPPARGKDGTRQRSSERGSNWHWTPQLAPTPAYRQQAAQQSQQWGQQLQPRNNQPLSWDKKQSWDQKQSYQNEDDSSARPRDLSGSYDSDKQPHTATTAPSRKVSGSSGEQEHGSSGFWPETTEISAPDDAHVHRVKPDFLRKSHDLPLGHMDSAWGWPERSDTPPPPSAFRAAEEKRPEAVPPTPASQNSDLSLTYLADYYERLALQCRERTISSHEARAAAAAAVANKGRHLDEKFSSQPPTKSREDDQHHRGQTCEAWGGPVSEENSSWGSGWGGGWGNPSAW</sequence>
<feature type="compositionally biased region" description="Basic and acidic residues" evidence="1">
    <location>
        <begin position="133"/>
        <end position="145"/>
    </location>
</feature>
<reference evidence="3" key="5">
    <citation type="submission" date="2018-04" db="UniProtKB">
        <authorList>
            <consortium name="EnsemblFungi"/>
        </authorList>
    </citation>
    <scope>IDENTIFICATION</scope>
    <source>
        <strain evidence="3">R3-111a-1</strain>
    </source>
</reference>
<dbReference type="EnsemblFungi" id="EJT82526">
    <property type="protein sequence ID" value="EJT82526"/>
    <property type="gene ID" value="GGTG_02499"/>
</dbReference>
<keyword evidence="4" id="KW-1185">Reference proteome</keyword>
<protein>
    <submittedName>
        <fullName evidence="2 3">Uncharacterized protein</fullName>
    </submittedName>
</protein>
<feature type="compositionally biased region" description="Basic and acidic residues" evidence="1">
    <location>
        <begin position="226"/>
        <end position="237"/>
    </location>
</feature>
<reference evidence="4" key="1">
    <citation type="submission" date="2010-07" db="EMBL/GenBank/DDBJ databases">
        <title>The genome sequence of Gaeumannomyces graminis var. tritici strain R3-111a-1.</title>
        <authorList>
            <consortium name="The Broad Institute Genome Sequencing Platform"/>
            <person name="Ma L.-J."/>
            <person name="Dead R."/>
            <person name="Young S."/>
            <person name="Zeng Q."/>
            <person name="Koehrsen M."/>
            <person name="Alvarado L."/>
            <person name="Berlin A."/>
            <person name="Chapman S.B."/>
            <person name="Chen Z."/>
            <person name="Freedman E."/>
            <person name="Gellesch M."/>
            <person name="Goldberg J."/>
            <person name="Griggs A."/>
            <person name="Gujja S."/>
            <person name="Heilman E.R."/>
            <person name="Heiman D."/>
            <person name="Hepburn T."/>
            <person name="Howarth C."/>
            <person name="Jen D."/>
            <person name="Larson L."/>
            <person name="Mehta T."/>
            <person name="Neiman D."/>
            <person name="Pearson M."/>
            <person name="Roberts A."/>
            <person name="Saif S."/>
            <person name="Shea T."/>
            <person name="Shenoy N."/>
            <person name="Sisk P."/>
            <person name="Stolte C."/>
            <person name="Sykes S."/>
            <person name="Walk T."/>
            <person name="White J."/>
            <person name="Yandava C."/>
            <person name="Haas B."/>
            <person name="Nusbaum C."/>
            <person name="Birren B."/>
        </authorList>
    </citation>
    <scope>NUCLEOTIDE SEQUENCE [LARGE SCALE GENOMIC DNA]</scope>
    <source>
        <strain evidence="4">R3-111a-1</strain>
    </source>
</reference>
<evidence type="ECO:0000313" key="4">
    <source>
        <dbReference type="Proteomes" id="UP000006039"/>
    </source>
</evidence>
<feature type="compositionally biased region" description="Gly residues" evidence="1">
    <location>
        <begin position="495"/>
        <end position="507"/>
    </location>
</feature>
<accession>J3NMJ3</accession>
<evidence type="ECO:0000313" key="3">
    <source>
        <dbReference type="EnsemblFungi" id="EJT82526"/>
    </source>
</evidence>